<protein>
    <submittedName>
        <fullName evidence="2">DUF3592 domain-containing protein</fullName>
    </submittedName>
</protein>
<evidence type="ECO:0000256" key="1">
    <source>
        <dbReference type="SAM" id="Phobius"/>
    </source>
</evidence>
<organism evidence="2 3">
    <name type="scientific">Corallococcus exercitus</name>
    <dbReference type="NCBI Taxonomy" id="2316736"/>
    <lineage>
        <taxon>Bacteria</taxon>
        <taxon>Pseudomonadati</taxon>
        <taxon>Myxococcota</taxon>
        <taxon>Myxococcia</taxon>
        <taxon>Myxococcales</taxon>
        <taxon>Cystobacterineae</taxon>
        <taxon>Myxococcaceae</taxon>
        <taxon>Corallococcus</taxon>
    </lineage>
</organism>
<dbReference type="AlphaFoldDB" id="A0A3A8IC91"/>
<accession>A0A3A8IC91</accession>
<gene>
    <name evidence="2" type="ORF">HMI49_17185</name>
</gene>
<dbReference type="OrthoDB" id="5517788at2"/>
<feature type="transmembrane region" description="Helical" evidence="1">
    <location>
        <begin position="6"/>
        <end position="26"/>
    </location>
</feature>
<dbReference type="Proteomes" id="UP000563426">
    <property type="component" value="Unassembled WGS sequence"/>
</dbReference>
<keyword evidence="1" id="KW-0472">Membrane</keyword>
<feature type="transmembrane region" description="Helical" evidence="1">
    <location>
        <begin position="112"/>
        <end position="138"/>
    </location>
</feature>
<dbReference type="RefSeq" id="WP_120526135.1">
    <property type="nucleotide sequence ID" value="NZ_JABFJV010000088.1"/>
</dbReference>
<evidence type="ECO:0000313" key="2">
    <source>
        <dbReference type="EMBL" id="NOK34936.1"/>
    </source>
</evidence>
<name>A0A3A8IC91_9BACT</name>
<keyword evidence="1" id="KW-1133">Transmembrane helix</keyword>
<sequence>MALFAARVLGATFVMLGVSLFVMTWGSYRRDQAMLREGLHAEGTVLKKEFLAVSDDSDFILVYAFTPQGGERQEHQRNVSPELWKRLRVGDRIQVRYGRSDVRHSFPEGQGVMSLGLALFFSVVLVPFTLIGAVALFARAVPEAPPVASTSLPPSS</sequence>
<dbReference type="EMBL" id="JABFJV010000088">
    <property type="protein sequence ID" value="NOK34936.1"/>
    <property type="molecule type" value="Genomic_DNA"/>
</dbReference>
<reference evidence="2 3" key="1">
    <citation type="submission" date="2020-05" db="EMBL/GenBank/DDBJ databases">
        <authorList>
            <person name="Whitworth D."/>
        </authorList>
    </citation>
    <scope>NUCLEOTIDE SEQUENCE [LARGE SCALE GENOMIC DNA]</scope>
    <source>
        <strain evidence="2 3">AB043B</strain>
    </source>
</reference>
<evidence type="ECO:0000313" key="3">
    <source>
        <dbReference type="Proteomes" id="UP000563426"/>
    </source>
</evidence>
<keyword evidence="1" id="KW-0812">Transmembrane</keyword>
<proteinExistence type="predicted"/>
<comment type="caution">
    <text evidence="2">The sequence shown here is derived from an EMBL/GenBank/DDBJ whole genome shotgun (WGS) entry which is preliminary data.</text>
</comment>
<keyword evidence="3" id="KW-1185">Reference proteome</keyword>